<comment type="subcellular location">
    <subcellularLocation>
        <location evidence="1">Cell outer membrane</location>
    </subcellularLocation>
</comment>
<evidence type="ECO:0000256" key="2">
    <source>
        <dbReference type="ARBA" id="ARBA00009055"/>
    </source>
</evidence>
<feature type="signal peptide" evidence="8">
    <location>
        <begin position="1"/>
        <end position="23"/>
    </location>
</feature>
<accession>B0BPQ3</accession>
<dbReference type="InterPro" id="IPR051544">
    <property type="entry name" value="TPS_OM_transporter"/>
</dbReference>
<evidence type="ECO:0000256" key="1">
    <source>
        <dbReference type="ARBA" id="ARBA00004442"/>
    </source>
</evidence>
<dbReference type="FunFam" id="2.40.160.50:FF:000009">
    <property type="entry name" value="Putative hemolysin activator protein"/>
    <property type="match status" value="1"/>
</dbReference>
<dbReference type="GO" id="GO:0006811">
    <property type="term" value="P:monoatomic ion transport"/>
    <property type="evidence" value="ECO:0007669"/>
    <property type="project" value="UniProtKB-KW"/>
</dbReference>
<dbReference type="PANTHER" id="PTHR34597:SF3">
    <property type="entry name" value="OUTER MEMBRANE TRANSPORTER CDIB"/>
    <property type="match status" value="1"/>
</dbReference>
<evidence type="ECO:0000259" key="11">
    <source>
        <dbReference type="Pfam" id="PF17287"/>
    </source>
</evidence>
<evidence type="ECO:0000256" key="8">
    <source>
        <dbReference type="SAM" id="SignalP"/>
    </source>
</evidence>
<dbReference type="GO" id="GO:0098046">
    <property type="term" value="C:type V protein secretion system complex"/>
    <property type="evidence" value="ECO:0007669"/>
    <property type="project" value="TreeGrafter"/>
</dbReference>
<feature type="domain" description="ShlB POTRA" evidence="11">
    <location>
        <begin position="186"/>
        <end position="228"/>
    </location>
</feature>
<evidence type="ECO:0000313" key="12">
    <source>
        <dbReference type="EMBL" id="ABY69538.1"/>
    </source>
</evidence>
<dbReference type="Pfam" id="PF03865">
    <property type="entry name" value="ShlB"/>
    <property type="match status" value="1"/>
</dbReference>
<organism evidence="12 13">
    <name type="scientific">Actinobacillus pleuropneumoniae serotype 3 (strain JL03)</name>
    <dbReference type="NCBI Taxonomy" id="434271"/>
    <lineage>
        <taxon>Bacteria</taxon>
        <taxon>Pseudomonadati</taxon>
        <taxon>Pseudomonadota</taxon>
        <taxon>Gammaproteobacteria</taxon>
        <taxon>Pasteurellales</taxon>
        <taxon>Pasteurellaceae</taxon>
        <taxon>Actinobacillus</taxon>
    </lineage>
</organism>
<feature type="chain" id="PRO_5002746449" evidence="8">
    <location>
        <begin position="24"/>
        <end position="590"/>
    </location>
</feature>
<keyword evidence="5" id="KW-0813">Transport</keyword>
<dbReference type="InterPro" id="IPR027282">
    <property type="entry name" value="TPS"/>
</dbReference>
<dbReference type="HOGENOM" id="CLU_020581_2_0_6"/>
<dbReference type="Gene3D" id="2.40.160.50">
    <property type="entry name" value="membrane protein fhac: a member of the omp85/tpsb transporter family"/>
    <property type="match status" value="1"/>
</dbReference>
<dbReference type="GO" id="GO:0009279">
    <property type="term" value="C:cell outer membrane"/>
    <property type="evidence" value="ECO:0007669"/>
    <property type="project" value="UniProtKB-SubCell"/>
</dbReference>
<reference evidence="12 13" key="1">
    <citation type="journal article" date="2008" name="PLoS ONE">
        <title>Genome biology of Actinobacillus pleuropneumoniae JL03, an isolate of serotype 3 prevalent in China.</title>
        <authorList>
            <person name="Xu Z."/>
            <person name="Zhou Y."/>
            <person name="Li L."/>
            <person name="Zhou R."/>
            <person name="Xiao S."/>
            <person name="Wan Y."/>
            <person name="Zhang S."/>
            <person name="Wang K."/>
            <person name="Li W."/>
            <person name="Li L."/>
            <person name="Jin H."/>
            <person name="Kang M."/>
            <person name="Dalai B."/>
            <person name="Li T."/>
            <person name="Liu L."/>
            <person name="Cheng Y."/>
            <person name="Zhang L."/>
            <person name="Xu T."/>
            <person name="Zheng H."/>
            <person name="Pu S."/>
            <person name="Wang B."/>
            <person name="Gu W."/>
            <person name="Zhang X.L."/>
            <person name="Zhu G.-F."/>
            <person name="Wang S."/>
            <person name="Zhao G.-P."/>
            <person name="Chen H."/>
        </authorList>
    </citation>
    <scope>NUCLEOTIDE SEQUENCE [LARGE SCALE GENOMIC DNA]</scope>
    <source>
        <strain evidence="12 13">JL03</strain>
    </source>
</reference>
<evidence type="ECO:0000313" key="13">
    <source>
        <dbReference type="Proteomes" id="UP000008547"/>
    </source>
</evidence>
<sequence length="590" mass="67049">MFMRYLHLYLFSALLIYSHTGNTAPPPFKETQLKRNIQIDSEIQQRHRQQTVQQEAQFIPQTDIRMDTRQERNLQIPSAESPCYLIHHLSLIDYPSERLNQTEQFQWALDKAVADLQLRLPHCLGGEGLSILMKQIQNNIIEKGYVTTRVVAQEQDLGSGNLVLSVIVGKIGNTVVMDNGRVPRFTPLHALTAFTFEKGDILNVRNIEQSLENLKRVPTADANIEILPSEGEGGQIGESDLKISYAQAIPFRLNVGLEDSGSTSTGKWQASATLSWDNIFSANDLFYTSFTHSIKRHSDDKGKRASRNLSFYYSVPFGYWQLTANHTVYRYYQQVFGAFENYLYAGESETDKLNLSRVLYRDAVRKTTLSGGFWSRHSKNFVDNTEVEVQRRRMAGWEAGIAHKEYLSNATLALDMNFKRGTGVRGAIGAPEEAYNEGTSRLKIITLSIDYKKPFELAGQVWQFQTGFNAQWNKTPLIPQDRLSIGSRYTVRGFNGELSLSGERGWYWRNELSWNVGNKGLWFYWGLDGGRVSGLGGNARLGHHLMGTVIGLRGGWKGFYYDYFIGRPIRYPEGFSASKHVLGFNLNYAF</sequence>
<dbReference type="Gene3D" id="3.10.20.310">
    <property type="entry name" value="membrane protein fhac"/>
    <property type="match status" value="1"/>
</dbReference>
<proteinExistence type="inferred from homology"/>
<dbReference type="PANTHER" id="PTHR34597">
    <property type="entry name" value="SLR1661 PROTEIN"/>
    <property type="match status" value="1"/>
</dbReference>
<dbReference type="PIRSF" id="PIRSF029745">
    <property type="entry name" value="FhaC"/>
    <property type="match status" value="1"/>
</dbReference>
<dbReference type="InterPro" id="IPR005565">
    <property type="entry name" value="Hemolysn_activator_HlyB_C"/>
</dbReference>
<evidence type="ECO:0000256" key="3">
    <source>
        <dbReference type="ARBA" id="ARBA00022452"/>
    </source>
</evidence>
<keyword evidence="8" id="KW-0732">Signal</keyword>
<dbReference type="GO" id="GO:0046819">
    <property type="term" value="P:protein secretion by the type V secretion system"/>
    <property type="evidence" value="ECO:0007669"/>
    <property type="project" value="TreeGrafter"/>
</dbReference>
<keyword evidence="4" id="KW-0812">Transmembrane</keyword>
<name>B0BPQ3_ACTPJ</name>
<evidence type="ECO:0000256" key="7">
    <source>
        <dbReference type="ARBA" id="ARBA00023237"/>
    </source>
</evidence>
<dbReference type="Pfam" id="PF08479">
    <property type="entry name" value="POTRA_2"/>
    <property type="match status" value="1"/>
</dbReference>
<evidence type="ECO:0000256" key="4">
    <source>
        <dbReference type="ARBA" id="ARBA00022692"/>
    </source>
</evidence>
<protein>
    <submittedName>
        <fullName evidence="12">Hemolysin activation/secretion protein</fullName>
    </submittedName>
</protein>
<comment type="similarity">
    <text evidence="2">Belongs to the TPS (TC 1.B.20) family.</text>
</comment>
<evidence type="ECO:0000256" key="6">
    <source>
        <dbReference type="ARBA" id="ARBA00023136"/>
    </source>
</evidence>
<evidence type="ECO:0000259" key="10">
    <source>
        <dbReference type="Pfam" id="PF08479"/>
    </source>
</evidence>
<dbReference type="Proteomes" id="UP000008547">
    <property type="component" value="Chromosome"/>
</dbReference>
<keyword evidence="6" id="KW-0472">Membrane</keyword>
<keyword evidence="5" id="KW-0406">Ion transport</keyword>
<dbReference type="GO" id="GO:0008320">
    <property type="term" value="F:protein transmembrane transporter activity"/>
    <property type="evidence" value="ECO:0007669"/>
    <property type="project" value="TreeGrafter"/>
</dbReference>
<keyword evidence="3" id="KW-1134">Transmembrane beta strand</keyword>
<dbReference type="Pfam" id="PF17287">
    <property type="entry name" value="POTRA_3"/>
    <property type="match status" value="1"/>
</dbReference>
<dbReference type="EMBL" id="CP000687">
    <property type="protein sequence ID" value="ABY69538.1"/>
    <property type="molecule type" value="Genomic_DNA"/>
</dbReference>
<dbReference type="InterPro" id="IPR035251">
    <property type="entry name" value="ShlB_POTRA"/>
</dbReference>
<evidence type="ECO:0000259" key="9">
    <source>
        <dbReference type="Pfam" id="PF03865"/>
    </source>
</evidence>
<dbReference type="AlphaFoldDB" id="B0BPQ3"/>
<keyword evidence="7" id="KW-0998">Cell outer membrane</keyword>
<feature type="domain" description="Polypeptide-transport-associated ShlB-type" evidence="10">
    <location>
        <begin position="120"/>
        <end position="169"/>
    </location>
</feature>
<dbReference type="KEGG" id="apj:APJL_0980"/>
<evidence type="ECO:0000256" key="5">
    <source>
        <dbReference type="ARBA" id="ARBA00023065"/>
    </source>
</evidence>
<feature type="domain" description="Haemolysin activator HlyB C-terminal" evidence="9">
    <location>
        <begin position="237"/>
        <end position="554"/>
    </location>
</feature>
<gene>
    <name evidence="12" type="ordered locus">APJL_0980</name>
</gene>
<dbReference type="InterPro" id="IPR013686">
    <property type="entry name" value="Polypept-transport_assoc_ShlB"/>
</dbReference>